<dbReference type="EMBL" id="JAQRFI010000069">
    <property type="protein sequence ID" value="MDC9591280.1"/>
    <property type="molecule type" value="Genomic_DNA"/>
</dbReference>
<organism evidence="1 2">
    <name type="scientific">Xenorhabdus yunnanensis</name>
    <dbReference type="NCBI Taxonomy" id="3025878"/>
    <lineage>
        <taxon>Bacteria</taxon>
        <taxon>Pseudomonadati</taxon>
        <taxon>Pseudomonadota</taxon>
        <taxon>Gammaproteobacteria</taxon>
        <taxon>Enterobacterales</taxon>
        <taxon>Morganellaceae</taxon>
        <taxon>Xenorhabdus</taxon>
    </lineage>
</organism>
<reference evidence="1 2" key="1">
    <citation type="submission" date="2023-02" db="EMBL/GenBank/DDBJ databases">
        <title>Entomopathogenic bacteria.</title>
        <authorList>
            <person name="Machado R.A."/>
        </authorList>
    </citation>
    <scope>NUCLEOTIDE SEQUENCE [LARGE SCALE GENOMIC DNA]</scope>
    <source>
        <strain evidence="1 2">XENO-10</strain>
    </source>
</reference>
<dbReference type="RefSeq" id="WP_273556510.1">
    <property type="nucleotide sequence ID" value="NZ_JAQRFI010000069.1"/>
</dbReference>
<name>A0ABT5LJI6_9GAMM</name>
<gene>
    <name evidence="1" type="ORF">PSI23_18805</name>
</gene>
<sequence length="197" mass="23331">MKIKKENYIEEAISNVHTKYDITQKNEKFVYEILISILNFVEYCVDEKEEITKKEGYWQGYFNSLLIQHHISGSDDALIHQVENYIENSIDKLCRYADECYVQILRRILIKPLSMGWDATYENLKIVPLSHSGKDLKESEINNYKDIGCYLIRNVPKSKKQMKKNIISFKFKKDAKKIISLYRSQIKENKKSNKFVT</sequence>
<accession>A0ABT5LJI6</accession>
<comment type="caution">
    <text evidence="1">The sequence shown here is derived from an EMBL/GenBank/DDBJ whole genome shotgun (WGS) entry which is preliminary data.</text>
</comment>
<dbReference type="Proteomes" id="UP001217178">
    <property type="component" value="Unassembled WGS sequence"/>
</dbReference>
<keyword evidence="2" id="KW-1185">Reference proteome</keyword>
<proteinExistence type="predicted"/>
<evidence type="ECO:0000313" key="2">
    <source>
        <dbReference type="Proteomes" id="UP001217178"/>
    </source>
</evidence>
<evidence type="ECO:0000313" key="1">
    <source>
        <dbReference type="EMBL" id="MDC9591280.1"/>
    </source>
</evidence>
<protein>
    <submittedName>
        <fullName evidence="1">Uncharacterized protein</fullName>
    </submittedName>
</protein>